<reference evidence="1 2" key="1">
    <citation type="submission" date="2020-08" db="EMBL/GenBank/DDBJ databases">
        <title>Genomic Encyclopedia of Type Strains, Phase IV (KMG-IV): sequencing the most valuable type-strain genomes for metagenomic binning, comparative biology and taxonomic classification.</title>
        <authorList>
            <person name="Goeker M."/>
        </authorList>
    </citation>
    <scope>NUCLEOTIDE SEQUENCE [LARGE SCALE GENOMIC DNA]</scope>
    <source>
        <strain evidence="1 2">DSM 11590</strain>
    </source>
</reference>
<sequence length="91" mass="9783">MANHYRITVQPLKDGLPTEAAPLVFEADSHDDILAIVGRIQGKGLLPPDQVPAFITGLKLFGGIMLKNRSLPLFADFMGAFAGFMKALKAS</sequence>
<dbReference type="Gene3D" id="3.10.20.850">
    <property type="entry name" value="Protein of unknown function DUF3861"/>
    <property type="match status" value="1"/>
</dbReference>
<dbReference type="Proteomes" id="UP000544872">
    <property type="component" value="Unassembled WGS sequence"/>
</dbReference>
<accession>A0A7X0DKC6</accession>
<evidence type="ECO:0008006" key="3">
    <source>
        <dbReference type="Google" id="ProtNLM"/>
    </source>
</evidence>
<dbReference type="EMBL" id="JACIIX010000001">
    <property type="protein sequence ID" value="MBB6208803.1"/>
    <property type="molecule type" value="Genomic_DNA"/>
</dbReference>
<comment type="caution">
    <text evidence="1">The sequence shown here is derived from an EMBL/GenBank/DDBJ whole genome shotgun (WGS) entry which is preliminary data.</text>
</comment>
<protein>
    <recommendedName>
        <fullName evidence="3">DUF3861 domain-containing protein</fullName>
    </recommendedName>
</protein>
<gene>
    <name evidence="1" type="ORF">FHS48_000184</name>
</gene>
<evidence type="ECO:0000313" key="1">
    <source>
        <dbReference type="EMBL" id="MBB6208803.1"/>
    </source>
</evidence>
<evidence type="ECO:0000313" key="2">
    <source>
        <dbReference type="Proteomes" id="UP000544872"/>
    </source>
</evidence>
<proteinExistence type="predicted"/>
<name>A0A7X0DKC6_NOVIT</name>
<keyword evidence="2" id="KW-1185">Reference proteome</keyword>
<dbReference type="InterPro" id="IPR024476">
    <property type="entry name" value="DUF3861"/>
</dbReference>
<organism evidence="1 2">
    <name type="scientific">Novispirillum itersonii</name>
    <name type="common">Aquaspirillum itersonii</name>
    <dbReference type="NCBI Taxonomy" id="189"/>
    <lineage>
        <taxon>Bacteria</taxon>
        <taxon>Pseudomonadati</taxon>
        <taxon>Pseudomonadota</taxon>
        <taxon>Alphaproteobacteria</taxon>
        <taxon>Rhodospirillales</taxon>
        <taxon>Novispirillaceae</taxon>
        <taxon>Novispirillum</taxon>
    </lineage>
</organism>
<dbReference type="InterPro" id="IPR038194">
    <property type="entry name" value="DUF3861_sf"/>
</dbReference>
<dbReference type="Pfam" id="PF12977">
    <property type="entry name" value="DUF3861"/>
    <property type="match status" value="1"/>
</dbReference>
<dbReference type="RefSeq" id="WP_184260206.1">
    <property type="nucleotide sequence ID" value="NZ_JACIIX010000001.1"/>
</dbReference>
<dbReference type="AlphaFoldDB" id="A0A7X0DKC6"/>